<feature type="region of interest" description="Disordered" evidence="1">
    <location>
        <begin position="1"/>
        <end position="20"/>
    </location>
</feature>
<evidence type="ECO:0000313" key="3">
    <source>
        <dbReference type="Proteomes" id="UP000076858"/>
    </source>
</evidence>
<keyword evidence="3" id="KW-1185">Reference proteome</keyword>
<sequence>MGKEKHKNKNQGKSYNFGRWQKNKTMAMSKNISRKSHLKIISKFKTEKKRKKKLHPGNVINAGKRKRR</sequence>
<proteinExistence type="predicted"/>
<feature type="compositionally biased region" description="Basic residues" evidence="1">
    <location>
        <begin position="1"/>
        <end position="10"/>
    </location>
</feature>
<feature type="compositionally biased region" description="Basic residues" evidence="1">
    <location>
        <begin position="45"/>
        <end position="55"/>
    </location>
</feature>
<evidence type="ECO:0000256" key="1">
    <source>
        <dbReference type="SAM" id="MobiDB-lite"/>
    </source>
</evidence>
<comment type="caution">
    <text evidence="2">The sequence shown here is derived from an EMBL/GenBank/DDBJ whole genome shotgun (WGS) entry which is preliminary data.</text>
</comment>
<name>A0A162PR23_9CRUS</name>
<gene>
    <name evidence="2" type="ORF">APZ42_014585</name>
</gene>
<dbReference type="Proteomes" id="UP000076858">
    <property type="component" value="Unassembled WGS sequence"/>
</dbReference>
<protein>
    <submittedName>
        <fullName evidence="2">Uncharacterized protein</fullName>
    </submittedName>
</protein>
<feature type="region of interest" description="Disordered" evidence="1">
    <location>
        <begin position="45"/>
        <end position="68"/>
    </location>
</feature>
<reference evidence="2 3" key="1">
    <citation type="submission" date="2016-03" db="EMBL/GenBank/DDBJ databases">
        <title>EvidentialGene: Evidence-directed Construction of Genes on Genomes.</title>
        <authorList>
            <person name="Gilbert D.G."/>
            <person name="Choi J.-H."/>
            <person name="Mockaitis K."/>
            <person name="Colbourne J."/>
            <person name="Pfrender M."/>
        </authorList>
    </citation>
    <scope>NUCLEOTIDE SEQUENCE [LARGE SCALE GENOMIC DNA]</scope>
    <source>
        <strain evidence="2 3">Xinb3</strain>
        <tissue evidence="2">Complete organism</tissue>
    </source>
</reference>
<evidence type="ECO:0000313" key="2">
    <source>
        <dbReference type="EMBL" id="KZS19073.1"/>
    </source>
</evidence>
<dbReference type="AlphaFoldDB" id="A0A162PR23"/>
<dbReference type="EMBL" id="LRGB01000446">
    <property type="protein sequence ID" value="KZS19073.1"/>
    <property type="molecule type" value="Genomic_DNA"/>
</dbReference>
<accession>A0A162PR23</accession>
<organism evidence="2 3">
    <name type="scientific">Daphnia magna</name>
    <dbReference type="NCBI Taxonomy" id="35525"/>
    <lineage>
        <taxon>Eukaryota</taxon>
        <taxon>Metazoa</taxon>
        <taxon>Ecdysozoa</taxon>
        <taxon>Arthropoda</taxon>
        <taxon>Crustacea</taxon>
        <taxon>Branchiopoda</taxon>
        <taxon>Diplostraca</taxon>
        <taxon>Cladocera</taxon>
        <taxon>Anomopoda</taxon>
        <taxon>Daphniidae</taxon>
        <taxon>Daphnia</taxon>
    </lineage>
</organism>